<dbReference type="GeneID" id="3922339"/>
<protein>
    <submittedName>
        <fullName evidence="1">Uncharacterized protein</fullName>
    </submittedName>
</protein>
<accession>Q2FS09</accession>
<dbReference type="AlphaFoldDB" id="Q2FS09"/>
<evidence type="ECO:0000313" key="1">
    <source>
        <dbReference type="EMBL" id="ABD42768.1"/>
    </source>
</evidence>
<gene>
    <name evidence="1" type="ordered locus">Mhun_3081</name>
</gene>
<reference evidence="2" key="1">
    <citation type="journal article" date="2016" name="Stand. Genomic Sci.">
        <title>Complete genome sequence of Methanospirillum hungatei type strain JF1.</title>
        <authorList>
            <person name="Gunsalus R.P."/>
            <person name="Cook L.E."/>
            <person name="Crable B."/>
            <person name="Rohlin L."/>
            <person name="McDonald E."/>
            <person name="Mouttaki H."/>
            <person name="Sieber J.R."/>
            <person name="Poweleit N."/>
            <person name="Zhou H."/>
            <person name="Lapidus A.L."/>
            <person name="Daligault H.E."/>
            <person name="Land M."/>
            <person name="Gilna P."/>
            <person name="Ivanova N."/>
            <person name="Kyrpides N."/>
            <person name="Culley D.E."/>
            <person name="McInerney M.J."/>
        </authorList>
    </citation>
    <scope>NUCLEOTIDE SEQUENCE [LARGE SCALE GENOMIC DNA]</scope>
    <source>
        <strain evidence="2">ATCC 27890 / DSM 864 / NBRC 100397 / JF-1</strain>
    </source>
</reference>
<dbReference type="InParanoid" id="Q2FS09"/>
<keyword evidence="2" id="KW-1185">Reference proteome</keyword>
<sequence>MTLSTIIELPKDLPRVLVITSNLGTLAELRMRNPLRALHRMHIIAGFEVVDSDLHPLRSDENRYHIIIIQRAVPEYIYESFNVRGIPYALDIDDNMLATPAYQKDVVYNAIHKGLLGCQVLITPTTRLVHLLERYSGYSLSEKSRLVPNALPYPRSFHRKPAQPEQLLWIQSDISALSSSIDDIVRAIDDFSLKYDLPVILIGRNVLDRRTLSNQVEMGEIDLTALLQYLSYAPPSIGLAPLETQADEETMDFIAGKSDMKMLLFTGYGHPGIYSRSPPYEDSPLINTSMLTLNTYSAWLDALEYQYHSGWKDVCLNSEYIRRERNIERIACKNLLPALQSCILSTPMRGMDIYNTIRKTRRKYIPLILGYNLLLRLGFQKNDIMSLHNRLKERGKKSQDNDFELKNN</sequence>
<name>Q2FS09_METHJ</name>
<organism evidence="1 2">
    <name type="scientific">Methanospirillum hungatei JF-1 (strain ATCC 27890 / DSM 864 / NBRC 100397 / JF-1)</name>
    <dbReference type="NCBI Taxonomy" id="323259"/>
    <lineage>
        <taxon>Archaea</taxon>
        <taxon>Methanobacteriati</taxon>
        <taxon>Methanobacteriota</taxon>
        <taxon>Stenosarchaea group</taxon>
        <taxon>Methanomicrobia</taxon>
        <taxon>Methanomicrobiales</taxon>
        <taxon>Methanospirillaceae</taxon>
        <taxon>Methanospirillum</taxon>
    </lineage>
</organism>
<evidence type="ECO:0000313" key="2">
    <source>
        <dbReference type="Proteomes" id="UP000001941"/>
    </source>
</evidence>
<dbReference type="EnsemblBacteria" id="ABD42768">
    <property type="protein sequence ID" value="ABD42768"/>
    <property type="gene ID" value="Mhun_3081"/>
</dbReference>
<dbReference type="RefSeq" id="WP_011450019.1">
    <property type="nucleotide sequence ID" value="NC_007796.1"/>
</dbReference>
<dbReference type="Proteomes" id="UP000001941">
    <property type="component" value="Chromosome"/>
</dbReference>
<dbReference type="HOGENOM" id="CLU_673714_0_0_2"/>
<dbReference type="EMBL" id="CP000254">
    <property type="protein sequence ID" value="ABD42768.1"/>
    <property type="molecule type" value="Genomic_DNA"/>
</dbReference>
<proteinExistence type="predicted"/>
<dbReference type="STRING" id="323259.Mhun_3081"/>
<dbReference type="KEGG" id="mhu:Mhun_3081"/>